<keyword evidence="4" id="KW-0408">Iron</keyword>
<dbReference type="SMART" id="SM00729">
    <property type="entry name" value="Elp3"/>
    <property type="match status" value="1"/>
</dbReference>
<dbReference type="InterPro" id="IPR006638">
    <property type="entry name" value="Elp3/MiaA/NifB-like_rSAM"/>
</dbReference>
<evidence type="ECO:0000313" key="8">
    <source>
        <dbReference type="Proteomes" id="UP001199795"/>
    </source>
</evidence>
<evidence type="ECO:0000256" key="3">
    <source>
        <dbReference type="ARBA" id="ARBA00022723"/>
    </source>
</evidence>
<dbReference type="SFLD" id="SFLDG01386">
    <property type="entry name" value="main_SPASM_domain-containing"/>
    <property type="match status" value="1"/>
</dbReference>
<dbReference type="PANTHER" id="PTHR11228:SF7">
    <property type="entry name" value="PQQA PEPTIDE CYCLASE"/>
    <property type="match status" value="1"/>
</dbReference>
<dbReference type="CDD" id="cd01335">
    <property type="entry name" value="Radical_SAM"/>
    <property type="match status" value="1"/>
</dbReference>
<keyword evidence="3" id="KW-0479">Metal-binding</keyword>
<evidence type="ECO:0000313" key="7">
    <source>
        <dbReference type="EMBL" id="MCF7567652.1"/>
    </source>
</evidence>
<dbReference type="SFLD" id="SFLDG01067">
    <property type="entry name" value="SPASM/twitch_domain_containing"/>
    <property type="match status" value="1"/>
</dbReference>
<evidence type="ECO:0000256" key="4">
    <source>
        <dbReference type="ARBA" id="ARBA00023004"/>
    </source>
</evidence>
<dbReference type="GO" id="GO:0051536">
    <property type="term" value="F:iron-sulfur cluster binding"/>
    <property type="evidence" value="ECO:0007669"/>
    <property type="project" value="UniProtKB-KW"/>
</dbReference>
<dbReference type="EMBL" id="JAKKDU010000004">
    <property type="protein sequence ID" value="MCF7567652.1"/>
    <property type="molecule type" value="Genomic_DNA"/>
</dbReference>
<dbReference type="SFLD" id="SFLDS00029">
    <property type="entry name" value="Radical_SAM"/>
    <property type="match status" value="1"/>
</dbReference>
<name>A0AAE3JL05_9FLAO</name>
<dbReference type="AlphaFoldDB" id="A0AAE3JL05"/>
<dbReference type="GO" id="GO:0003824">
    <property type="term" value="F:catalytic activity"/>
    <property type="evidence" value="ECO:0007669"/>
    <property type="project" value="InterPro"/>
</dbReference>
<proteinExistence type="predicted"/>
<sequence>MNSLESISITEQFITNSIIDDLNKEHHLNKNKVISGFEKEWVHFKIKVSLAIIIITTYSNFRDWVLAFKYLVNLRKKFLGNYKLNKMIKANGKYYMGLYTPGWNDAIYKKFIVSQLNDFKKTKLSVNRFNSVFLAITKKCALQCKHCYEWENLNKKDVLSPDIIKQIVSRLQKKGVSQIQFSGGEPLLKMDTLVDVISNSKKTTNFWVATSGFKLTENNAYRLKEAGLTGVIISLDHFNPEKHNAFRGFKDAYYWVEEAVKNANKTSLVVALSVCVTNEFISETNLMAYMELAKKLGVSFVQFLEPKPVGHFANKNVYLTSDNIKILETFYTKLNYEKAFKSFPIITYHGFYQRKIGCFNAGKKGMYVDTNGDMNACPFCHTKTGNVLDESFEHQLEVMSSKGCSSY</sequence>
<dbReference type="PANTHER" id="PTHR11228">
    <property type="entry name" value="RADICAL SAM DOMAIN PROTEIN"/>
    <property type="match status" value="1"/>
</dbReference>
<dbReference type="GO" id="GO:0046872">
    <property type="term" value="F:metal ion binding"/>
    <property type="evidence" value="ECO:0007669"/>
    <property type="project" value="UniProtKB-KW"/>
</dbReference>
<keyword evidence="5" id="KW-0411">Iron-sulfur</keyword>
<dbReference type="InterPro" id="IPR050377">
    <property type="entry name" value="Radical_SAM_PqqE_MftC-like"/>
</dbReference>
<dbReference type="Pfam" id="PF04055">
    <property type="entry name" value="Radical_SAM"/>
    <property type="match status" value="1"/>
</dbReference>
<gene>
    <name evidence="7" type="ORF">L3X37_04640</name>
</gene>
<dbReference type="RefSeq" id="WP_237239000.1">
    <property type="nucleotide sequence ID" value="NZ_JAKKDU010000004.1"/>
</dbReference>
<evidence type="ECO:0000256" key="1">
    <source>
        <dbReference type="ARBA" id="ARBA00001966"/>
    </source>
</evidence>
<dbReference type="InterPro" id="IPR007197">
    <property type="entry name" value="rSAM"/>
</dbReference>
<dbReference type="PROSITE" id="PS51918">
    <property type="entry name" value="RADICAL_SAM"/>
    <property type="match status" value="1"/>
</dbReference>
<dbReference type="Gene3D" id="3.20.20.70">
    <property type="entry name" value="Aldolase class I"/>
    <property type="match status" value="1"/>
</dbReference>
<comment type="cofactor">
    <cofactor evidence="1">
        <name>[4Fe-4S] cluster</name>
        <dbReference type="ChEBI" id="CHEBI:49883"/>
    </cofactor>
</comment>
<reference evidence="7" key="1">
    <citation type="submission" date="2022-01" db="EMBL/GenBank/DDBJ databases">
        <title>Draft genome sequence of Sabulilitoribacter arenilitoris KCTC 52401.</title>
        <authorList>
            <person name="Oh J.-S."/>
        </authorList>
    </citation>
    <scope>NUCLEOTIDE SEQUENCE</scope>
    <source>
        <strain evidence="7">HMF6543</strain>
    </source>
</reference>
<protein>
    <submittedName>
        <fullName evidence="7">Radical SAM protein</fullName>
    </submittedName>
</protein>
<dbReference type="SUPFAM" id="SSF102114">
    <property type="entry name" value="Radical SAM enzymes"/>
    <property type="match status" value="1"/>
</dbReference>
<dbReference type="InterPro" id="IPR058240">
    <property type="entry name" value="rSAM_sf"/>
</dbReference>
<keyword evidence="2" id="KW-0949">S-adenosyl-L-methionine</keyword>
<evidence type="ECO:0000256" key="5">
    <source>
        <dbReference type="ARBA" id="ARBA00023014"/>
    </source>
</evidence>
<dbReference type="GO" id="GO:0006783">
    <property type="term" value="P:heme biosynthetic process"/>
    <property type="evidence" value="ECO:0007669"/>
    <property type="project" value="TreeGrafter"/>
</dbReference>
<dbReference type="InterPro" id="IPR013785">
    <property type="entry name" value="Aldolase_TIM"/>
</dbReference>
<organism evidence="7 8">
    <name type="scientific">Wocania arenilitoris</name>
    <dbReference type="NCBI Taxonomy" id="2044858"/>
    <lineage>
        <taxon>Bacteria</taxon>
        <taxon>Pseudomonadati</taxon>
        <taxon>Bacteroidota</taxon>
        <taxon>Flavobacteriia</taxon>
        <taxon>Flavobacteriales</taxon>
        <taxon>Flavobacteriaceae</taxon>
        <taxon>Wocania</taxon>
    </lineage>
</organism>
<keyword evidence="8" id="KW-1185">Reference proteome</keyword>
<feature type="domain" description="Radical SAM core" evidence="6">
    <location>
        <begin position="126"/>
        <end position="344"/>
    </location>
</feature>
<evidence type="ECO:0000259" key="6">
    <source>
        <dbReference type="PROSITE" id="PS51918"/>
    </source>
</evidence>
<comment type="caution">
    <text evidence="7">The sequence shown here is derived from an EMBL/GenBank/DDBJ whole genome shotgun (WGS) entry which is preliminary data.</text>
</comment>
<accession>A0AAE3JL05</accession>
<evidence type="ECO:0000256" key="2">
    <source>
        <dbReference type="ARBA" id="ARBA00022691"/>
    </source>
</evidence>
<dbReference type="Proteomes" id="UP001199795">
    <property type="component" value="Unassembled WGS sequence"/>
</dbReference>